<reference evidence="8" key="1">
    <citation type="submission" date="2012-12" db="EMBL/GenBank/DDBJ databases">
        <authorList>
            <person name="Hellsten U."/>
            <person name="Grimwood J."/>
            <person name="Chapman J.A."/>
            <person name="Shapiro H."/>
            <person name="Aerts A."/>
            <person name="Otillar R.P."/>
            <person name="Terry A.Y."/>
            <person name="Boore J.L."/>
            <person name="Simakov O."/>
            <person name="Marletaz F."/>
            <person name="Cho S.-J."/>
            <person name="Edsinger-Gonzales E."/>
            <person name="Havlak P."/>
            <person name="Kuo D.-H."/>
            <person name="Larsson T."/>
            <person name="Lv J."/>
            <person name="Arendt D."/>
            <person name="Savage R."/>
            <person name="Osoegawa K."/>
            <person name="de Jong P."/>
            <person name="Lindberg D.R."/>
            <person name="Seaver E.C."/>
            <person name="Weisblat D.A."/>
            <person name="Putnam N.H."/>
            <person name="Grigoriev I.V."/>
            <person name="Rokhsar D.S."/>
        </authorList>
    </citation>
    <scope>NUCLEOTIDE SEQUENCE</scope>
    <source>
        <strain evidence="8">I ESC-2004</strain>
    </source>
</reference>
<evidence type="ECO:0000313" key="7">
    <source>
        <dbReference type="EnsemblMetazoa" id="CapteP199878"/>
    </source>
</evidence>
<reference evidence="7" key="3">
    <citation type="submission" date="2015-06" db="UniProtKB">
        <authorList>
            <consortium name="EnsemblMetazoa"/>
        </authorList>
    </citation>
    <scope>IDENTIFICATION</scope>
</reference>
<evidence type="ECO:0000313" key="8">
    <source>
        <dbReference type="Proteomes" id="UP000014760"/>
    </source>
</evidence>
<dbReference type="SUPFAM" id="SSF52058">
    <property type="entry name" value="L domain-like"/>
    <property type="match status" value="1"/>
</dbReference>
<dbReference type="STRING" id="283909.R7UDC1"/>
<accession>R7UDC1</accession>
<dbReference type="Pfam" id="PF13855">
    <property type="entry name" value="LRR_8"/>
    <property type="match status" value="1"/>
</dbReference>
<reference evidence="6 8" key="2">
    <citation type="journal article" date="2013" name="Nature">
        <title>Insights into bilaterian evolution from three spiralian genomes.</title>
        <authorList>
            <person name="Simakov O."/>
            <person name="Marletaz F."/>
            <person name="Cho S.J."/>
            <person name="Edsinger-Gonzales E."/>
            <person name="Havlak P."/>
            <person name="Hellsten U."/>
            <person name="Kuo D.H."/>
            <person name="Larsson T."/>
            <person name="Lv J."/>
            <person name="Arendt D."/>
            <person name="Savage R."/>
            <person name="Osoegawa K."/>
            <person name="de Jong P."/>
            <person name="Grimwood J."/>
            <person name="Chapman J.A."/>
            <person name="Shapiro H."/>
            <person name="Aerts A."/>
            <person name="Otillar R.P."/>
            <person name="Terry A.Y."/>
            <person name="Boore J.L."/>
            <person name="Grigoriev I.V."/>
            <person name="Lindberg D.R."/>
            <person name="Seaver E.C."/>
            <person name="Weisblat D.A."/>
            <person name="Putnam N.H."/>
            <person name="Rokhsar D.S."/>
        </authorList>
    </citation>
    <scope>NUCLEOTIDE SEQUENCE</scope>
    <source>
        <strain evidence="6 8">I ESC-2004</strain>
    </source>
</reference>
<dbReference type="Proteomes" id="UP000014760">
    <property type="component" value="Unassembled WGS sequence"/>
</dbReference>
<evidence type="ECO:0000259" key="5">
    <source>
        <dbReference type="SMART" id="SM00082"/>
    </source>
</evidence>
<keyword evidence="1" id="KW-0433">Leucine-rich repeat</keyword>
<proteinExistence type="predicted"/>
<organism evidence="6">
    <name type="scientific">Capitella teleta</name>
    <name type="common">Polychaete worm</name>
    <dbReference type="NCBI Taxonomy" id="283909"/>
    <lineage>
        <taxon>Eukaryota</taxon>
        <taxon>Metazoa</taxon>
        <taxon>Spiralia</taxon>
        <taxon>Lophotrochozoa</taxon>
        <taxon>Annelida</taxon>
        <taxon>Polychaeta</taxon>
        <taxon>Sedentaria</taxon>
        <taxon>Scolecida</taxon>
        <taxon>Capitellidae</taxon>
        <taxon>Capitella</taxon>
    </lineage>
</organism>
<dbReference type="SMART" id="SM00369">
    <property type="entry name" value="LRR_TYP"/>
    <property type="match status" value="4"/>
</dbReference>
<sequence>MAASHTATILILLPLCIVGGQYTNRNAGLTEIPDDIPMNVTWIDLSHNLITTLGSNSFSNFADLTTLRLSNNSISIIHDDAFERVYKLRSLLLDDNQLEYFPNLRNMSALSDLNLNGNRIGIIPDDALDRLNLSRDNTFFYLRLSRNELEELPNVQGISFYTFYAYDNNLDLGESELEGVSVHFIDISKNKISDLSPILEMSLKNTLTVNNNPLGNLSSADLYNLVQSQPDLSYLCLDSCNLTTMPDIRMLKKEFYRTFRLSALNNPWVCDCRISWMGNTNFTTDYIAIEKYATFKCAAPSRHAGKLLHEIPLEDYCPGRFESIVSGSDAHFYAVQRRKWNVATLEQEREYKAALDRRLAPLMRKLDDETVSCLNLGCTIVQLMRMQLKVCVLK</sequence>
<dbReference type="EMBL" id="AMQN01008175">
    <property type="status" value="NOT_ANNOTATED_CDS"/>
    <property type="molecule type" value="Genomic_DNA"/>
</dbReference>
<dbReference type="InterPro" id="IPR003591">
    <property type="entry name" value="Leu-rich_rpt_typical-subtyp"/>
</dbReference>
<gene>
    <name evidence="6" type="ORF">CAPTEDRAFT_199878</name>
</gene>
<feature type="domain" description="LRRCT" evidence="5">
    <location>
        <begin position="266"/>
        <end position="318"/>
    </location>
</feature>
<evidence type="ECO:0000256" key="2">
    <source>
        <dbReference type="ARBA" id="ARBA00022729"/>
    </source>
</evidence>
<dbReference type="GO" id="GO:0031012">
    <property type="term" value="C:extracellular matrix"/>
    <property type="evidence" value="ECO:0007669"/>
    <property type="project" value="TreeGrafter"/>
</dbReference>
<keyword evidence="8" id="KW-1185">Reference proteome</keyword>
<dbReference type="OrthoDB" id="6122461at2759"/>
<evidence type="ECO:0000256" key="4">
    <source>
        <dbReference type="SAM" id="SignalP"/>
    </source>
</evidence>
<dbReference type="InterPro" id="IPR001611">
    <property type="entry name" value="Leu-rich_rpt"/>
</dbReference>
<dbReference type="HOGENOM" id="CLU_000288_18_10_1"/>
<evidence type="ECO:0000256" key="3">
    <source>
        <dbReference type="ARBA" id="ARBA00022737"/>
    </source>
</evidence>
<dbReference type="InterPro" id="IPR050328">
    <property type="entry name" value="Dev_Immune_Receptor"/>
</dbReference>
<dbReference type="AlphaFoldDB" id="R7UDC1"/>
<dbReference type="OMA" id="ADAWILK"/>
<dbReference type="EMBL" id="KB302363">
    <property type="protein sequence ID" value="ELU04380.1"/>
    <property type="molecule type" value="Genomic_DNA"/>
</dbReference>
<dbReference type="InterPro" id="IPR000483">
    <property type="entry name" value="Cys-rich_flank_reg_C"/>
</dbReference>
<name>R7UDC1_CAPTE</name>
<dbReference type="EnsemblMetazoa" id="CapteT199878">
    <property type="protein sequence ID" value="CapteP199878"/>
    <property type="gene ID" value="CapteG199878"/>
</dbReference>
<dbReference type="PANTHER" id="PTHR24373">
    <property type="entry name" value="SLIT RELATED LEUCINE-RICH REPEAT NEURONAL PROTEIN"/>
    <property type="match status" value="1"/>
</dbReference>
<evidence type="ECO:0000256" key="1">
    <source>
        <dbReference type="ARBA" id="ARBA00022614"/>
    </source>
</evidence>
<dbReference type="PANTHER" id="PTHR24373:SF370">
    <property type="entry name" value="FISH-LIPS, ISOFORM E"/>
    <property type="match status" value="1"/>
</dbReference>
<dbReference type="InterPro" id="IPR032675">
    <property type="entry name" value="LRR_dom_sf"/>
</dbReference>
<feature type="signal peptide" evidence="4">
    <location>
        <begin position="1"/>
        <end position="20"/>
    </location>
</feature>
<keyword evidence="3" id="KW-0677">Repeat</keyword>
<dbReference type="PROSITE" id="PS51450">
    <property type="entry name" value="LRR"/>
    <property type="match status" value="2"/>
</dbReference>
<keyword evidence="2 4" id="KW-0732">Signal</keyword>
<dbReference type="GO" id="GO:0005615">
    <property type="term" value="C:extracellular space"/>
    <property type="evidence" value="ECO:0007669"/>
    <property type="project" value="TreeGrafter"/>
</dbReference>
<dbReference type="SMART" id="SM00082">
    <property type="entry name" value="LRRCT"/>
    <property type="match status" value="1"/>
</dbReference>
<evidence type="ECO:0000313" key="6">
    <source>
        <dbReference type="EMBL" id="ELU04380.1"/>
    </source>
</evidence>
<protein>
    <recommendedName>
        <fullName evidence="5">LRRCT domain-containing protein</fullName>
    </recommendedName>
</protein>
<feature type="chain" id="PRO_5008787909" description="LRRCT domain-containing protein" evidence="4">
    <location>
        <begin position="21"/>
        <end position="394"/>
    </location>
</feature>
<dbReference type="Gene3D" id="3.80.10.10">
    <property type="entry name" value="Ribonuclease Inhibitor"/>
    <property type="match status" value="2"/>
</dbReference>